<evidence type="ECO:0000313" key="7">
    <source>
        <dbReference type="EMBL" id="WZN60173.1"/>
    </source>
</evidence>
<evidence type="ECO:0000256" key="1">
    <source>
        <dbReference type="ARBA" id="ARBA00005591"/>
    </source>
</evidence>
<dbReference type="Pfam" id="PF01625">
    <property type="entry name" value="PMSR"/>
    <property type="match status" value="1"/>
</dbReference>
<dbReference type="NCBIfam" id="TIGR00401">
    <property type="entry name" value="msrA"/>
    <property type="match status" value="1"/>
</dbReference>
<dbReference type="AlphaFoldDB" id="A0AAX4P217"/>
<dbReference type="PANTHER" id="PTHR43774">
    <property type="entry name" value="PEPTIDE METHIONINE SULFOXIDE REDUCTASE"/>
    <property type="match status" value="1"/>
</dbReference>
<feature type="region of interest" description="Disordered" evidence="5">
    <location>
        <begin position="1"/>
        <end position="38"/>
    </location>
</feature>
<comment type="similarity">
    <text evidence="1">Belongs to the MsrA Met sulfoxide reductase family.</text>
</comment>
<evidence type="ECO:0000313" key="8">
    <source>
        <dbReference type="Proteomes" id="UP001472866"/>
    </source>
</evidence>
<dbReference type="SUPFAM" id="SSF55068">
    <property type="entry name" value="Peptide methionine sulfoxide reductase"/>
    <property type="match status" value="1"/>
</dbReference>
<dbReference type="HAMAP" id="MF_01401">
    <property type="entry name" value="MsrA"/>
    <property type="match status" value="1"/>
</dbReference>
<dbReference type="GO" id="GO:0008113">
    <property type="term" value="F:peptide-methionine (S)-S-oxide reductase activity"/>
    <property type="evidence" value="ECO:0007669"/>
    <property type="project" value="UniProtKB-EC"/>
</dbReference>
<accession>A0AAX4P217</accession>
<feature type="domain" description="Peptide methionine sulphoxide reductase MsrA" evidence="6">
    <location>
        <begin position="75"/>
        <end position="226"/>
    </location>
</feature>
<evidence type="ECO:0000256" key="2">
    <source>
        <dbReference type="ARBA" id="ARBA00012502"/>
    </source>
</evidence>
<dbReference type="EC" id="1.8.4.11" evidence="2"/>
<dbReference type="PANTHER" id="PTHR43774:SF1">
    <property type="entry name" value="PEPTIDE METHIONINE SULFOXIDE REDUCTASE MSRA 2"/>
    <property type="match status" value="1"/>
</dbReference>
<protein>
    <recommendedName>
        <fullName evidence="2">peptide-methionine (S)-S-oxide reductase</fullName>
        <ecNumber evidence="2">1.8.4.11</ecNumber>
    </recommendedName>
    <alternativeName>
        <fullName evidence="4">Peptide-methionine (S)-S-oxide reductase</fullName>
    </alternativeName>
</protein>
<keyword evidence="3" id="KW-0560">Oxidoreductase</keyword>
<dbReference type="Proteomes" id="UP001472866">
    <property type="component" value="Chromosome 02"/>
</dbReference>
<sequence>MRGRSAGACTGRSRASVTVTQARASSGSGAKGARGAKTSRRAPLLGALLLLPLGLGEPAAAQDALPPPEAGLEVATFAGGCFWCMEPPFDKTDGVIATTSGYTGGDEPSPSYRQVSAGVTGHAESLQVLYDPKVVSYEELLQVYWHQIDPTVKDRQFCDGGKQYRSAIFYQNETQKEAAYASFVKYRDSGVFGTKKLYTEIKPAKPFWPAEDYHQDYYLKKPILYKYYRFNCGRDQYLRSIWGDQVPAPTNPDQ</sequence>
<dbReference type="Gene3D" id="3.30.1060.10">
    <property type="entry name" value="Peptide methionine sulphoxide reductase MsrA"/>
    <property type="match status" value="1"/>
</dbReference>
<keyword evidence="8" id="KW-1185">Reference proteome</keyword>
<name>A0AAX4P217_9CHLO</name>
<organism evidence="7 8">
    <name type="scientific">Chloropicon roscoffensis</name>
    <dbReference type="NCBI Taxonomy" id="1461544"/>
    <lineage>
        <taxon>Eukaryota</taxon>
        <taxon>Viridiplantae</taxon>
        <taxon>Chlorophyta</taxon>
        <taxon>Chloropicophyceae</taxon>
        <taxon>Chloropicales</taxon>
        <taxon>Chloropicaceae</taxon>
        <taxon>Chloropicon</taxon>
    </lineage>
</organism>
<evidence type="ECO:0000256" key="5">
    <source>
        <dbReference type="SAM" id="MobiDB-lite"/>
    </source>
</evidence>
<evidence type="ECO:0000259" key="6">
    <source>
        <dbReference type="Pfam" id="PF01625"/>
    </source>
</evidence>
<evidence type="ECO:0000256" key="4">
    <source>
        <dbReference type="ARBA" id="ARBA00030643"/>
    </source>
</evidence>
<reference evidence="7 8" key="1">
    <citation type="submission" date="2024-03" db="EMBL/GenBank/DDBJ databases">
        <title>Complete genome sequence of the green alga Chloropicon roscoffensis RCC1871.</title>
        <authorList>
            <person name="Lemieux C."/>
            <person name="Pombert J.-F."/>
            <person name="Otis C."/>
            <person name="Turmel M."/>
        </authorList>
    </citation>
    <scope>NUCLEOTIDE SEQUENCE [LARGE SCALE GENOMIC DNA]</scope>
    <source>
        <strain evidence="7 8">RCC1871</strain>
    </source>
</reference>
<evidence type="ECO:0000256" key="3">
    <source>
        <dbReference type="ARBA" id="ARBA00023002"/>
    </source>
</evidence>
<dbReference type="EMBL" id="CP151502">
    <property type="protein sequence ID" value="WZN60173.1"/>
    <property type="molecule type" value="Genomic_DNA"/>
</dbReference>
<gene>
    <name evidence="7" type="ORF">HKI87_02g17020</name>
</gene>
<dbReference type="InterPro" id="IPR002569">
    <property type="entry name" value="Met_Sox_Rdtase_MsrA_dom"/>
</dbReference>
<proteinExistence type="inferred from homology"/>
<feature type="compositionally biased region" description="Low complexity" evidence="5">
    <location>
        <begin position="22"/>
        <end position="38"/>
    </location>
</feature>
<dbReference type="InterPro" id="IPR036509">
    <property type="entry name" value="Met_Sox_Rdtase_MsrA_sf"/>
</dbReference>